<dbReference type="Pfam" id="PF22398">
    <property type="entry name" value="DUF6978"/>
    <property type="match status" value="1"/>
</dbReference>
<evidence type="ECO:0000313" key="1">
    <source>
        <dbReference type="EMBL" id="ALB28154.1"/>
    </source>
</evidence>
<protein>
    <submittedName>
        <fullName evidence="1">Uncharacterized protein</fullName>
    </submittedName>
</protein>
<reference evidence="1 2" key="1">
    <citation type="submission" date="2015-08" db="EMBL/GenBank/DDBJ databases">
        <title>Genomic sequence of Lactobacillus heilongjiangensis DSM 28069, isolated from Chinese traditional pickle.</title>
        <authorList>
            <person name="Jiang X."/>
            <person name="Zheng B."/>
            <person name="Cheng H."/>
        </authorList>
    </citation>
    <scope>NUCLEOTIDE SEQUENCE [LARGE SCALE GENOMIC DNA]</scope>
    <source>
        <strain evidence="1 2">DSM 28069</strain>
    </source>
</reference>
<organism evidence="1 2">
    <name type="scientific">Companilactobacillus heilongjiangensis</name>
    <dbReference type="NCBI Taxonomy" id="1074467"/>
    <lineage>
        <taxon>Bacteria</taxon>
        <taxon>Bacillati</taxon>
        <taxon>Bacillota</taxon>
        <taxon>Bacilli</taxon>
        <taxon>Lactobacillales</taxon>
        <taxon>Lactobacillaceae</taxon>
        <taxon>Companilactobacillus</taxon>
    </lineage>
</organism>
<dbReference type="AlphaFoldDB" id="A0A0K2LA30"/>
<dbReference type="Proteomes" id="UP000061546">
    <property type="component" value="Chromosome"/>
</dbReference>
<accession>A0A0K2LA30</accession>
<dbReference type="RefSeq" id="WP_041499826.1">
    <property type="nucleotide sequence ID" value="NZ_BJDV01000014.1"/>
</dbReference>
<dbReference type="EMBL" id="CP012559">
    <property type="protein sequence ID" value="ALB28154.1"/>
    <property type="molecule type" value="Genomic_DNA"/>
</dbReference>
<evidence type="ECO:0000313" key="2">
    <source>
        <dbReference type="Proteomes" id="UP000061546"/>
    </source>
</evidence>
<proteinExistence type="predicted"/>
<name>A0A0K2LA30_9LACO</name>
<keyword evidence="2" id="KW-1185">Reference proteome</keyword>
<dbReference type="STRING" id="1074467.JP39_01465"/>
<dbReference type="OrthoDB" id="2294517at2"/>
<sequence>MEKNDFSKLKNLEKDSELNLLAVPAKGLQKYFKVKGKFTSKEKFDSIVARTGHVNKNKLTIILNSKSHGPMMRFDIIGTDHDDIPTPHLHIFNGGDSIINQTVLSKDELPDQLKDCINNLDNVVEDFTLFLKFINVDLSDVQITADFV</sequence>
<dbReference type="InterPro" id="IPR053916">
    <property type="entry name" value="DUF6978"/>
</dbReference>
<gene>
    <name evidence="1" type="ORF">JP39_01465</name>
</gene>
<dbReference type="KEGG" id="lhi:JP39_01465"/>